<evidence type="ECO:0000256" key="1">
    <source>
        <dbReference type="ARBA" id="ARBA00001971"/>
    </source>
</evidence>
<dbReference type="Gene3D" id="1.10.630.10">
    <property type="entry name" value="Cytochrome P450"/>
    <property type="match status" value="2"/>
</dbReference>
<dbReference type="AlphaFoldDB" id="A0A6A6E7W4"/>
<dbReference type="InterPro" id="IPR036396">
    <property type="entry name" value="Cyt_P450_sf"/>
</dbReference>
<evidence type="ECO:0000313" key="7">
    <source>
        <dbReference type="Proteomes" id="UP000800200"/>
    </source>
</evidence>
<dbReference type="PANTHER" id="PTHR24304:SF2">
    <property type="entry name" value="24-HYDROXYCHOLESTEROL 7-ALPHA-HYDROXYLASE"/>
    <property type="match status" value="1"/>
</dbReference>
<dbReference type="PRINTS" id="PR00465">
    <property type="entry name" value="EP450IV"/>
</dbReference>
<evidence type="ECO:0000313" key="6">
    <source>
        <dbReference type="EMBL" id="KAF2188047.1"/>
    </source>
</evidence>
<keyword evidence="3" id="KW-0349">Heme</keyword>
<keyword evidence="7" id="KW-1185">Reference proteome</keyword>
<dbReference type="GO" id="GO:0016705">
    <property type="term" value="F:oxidoreductase activity, acting on paired donors, with incorporation or reduction of molecular oxygen"/>
    <property type="evidence" value="ECO:0007669"/>
    <property type="project" value="InterPro"/>
</dbReference>
<comment type="cofactor">
    <cofactor evidence="1">
        <name>heme</name>
        <dbReference type="ChEBI" id="CHEBI:30413"/>
    </cofactor>
</comment>
<dbReference type="SUPFAM" id="SSF48264">
    <property type="entry name" value="Cytochrome P450"/>
    <property type="match status" value="1"/>
</dbReference>
<gene>
    <name evidence="6" type="ORF">K469DRAFT_725054</name>
</gene>
<name>A0A6A6E7W4_9PEZI</name>
<evidence type="ECO:0000256" key="4">
    <source>
        <dbReference type="ARBA" id="ARBA00022723"/>
    </source>
</evidence>
<dbReference type="GO" id="GO:0005506">
    <property type="term" value="F:iron ion binding"/>
    <property type="evidence" value="ECO:0007669"/>
    <property type="project" value="InterPro"/>
</dbReference>
<dbReference type="InterPro" id="IPR050529">
    <property type="entry name" value="CYP450_sterol_14alpha_dmase"/>
</dbReference>
<keyword evidence="4" id="KW-0479">Metal-binding</keyword>
<evidence type="ECO:0000256" key="5">
    <source>
        <dbReference type="ARBA" id="ARBA00023004"/>
    </source>
</evidence>
<organism evidence="6 7">
    <name type="scientific">Zopfia rhizophila CBS 207.26</name>
    <dbReference type="NCBI Taxonomy" id="1314779"/>
    <lineage>
        <taxon>Eukaryota</taxon>
        <taxon>Fungi</taxon>
        <taxon>Dikarya</taxon>
        <taxon>Ascomycota</taxon>
        <taxon>Pezizomycotina</taxon>
        <taxon>Dothideomycetes</taxon>
        <taxon>Dothideomycetes incertae sedis</taxon>
        <taxon>Zopfiaceae</taxon>
        <taxon>Zopfia</taxon>
    </lineage>
</organism>
<dbReference type="InterPro" id="IPR002403">
    <property type="entry name" value="Cyt_P450_E_grp-IV"/>
</dbReference>
<accession>A0A6A6E7W4</accession>
<dbReference type="InterPro" id="IPR001128">
    <property type="entry name" value="Cyt_P450"/>
</dbReference>
<evidence type="ECO:0000256" key="2">
    <source>
        <dbReference type="ARBA" id="ARBA00010617"/>
    </source>
</evidence>
<comment type="similarity">
    <text evidence="2">Belongs to the cytochrome P450 family.</text>
</comment>
<dbReference type="PANTHER" id="PTHR24304">
    <property type="entry name" value="CYTOCHROME P450 FAMILY 7"/>
    <property type="match status" value="1"/>
</dbReference>
<proteinExistence type="inferred from homology"/>
<reference evidence="6" key="1">
    <citation type="journal article" date="2020" name="Stud. Mycol.">
        <title>101 Dothideomycetes genomes: a test case for predicting lifestyles and emergence of pathogens.</title>
        <authorList>
            <person name="Haridas S."/>
            <person name="Albert R."/>
            <person name="Binder M."/>
            <person name="Bloem J."/>
            <person name="Labutti K."/>
            <person name="Salamov A."/>
            <person name="Andreopoulos B."/>
            <person name="Baker S."/>
            <person name="Barry K."/>
            <person name="Bills G."/>
            <person name="Bluhm B."/>
            <person name="Cannon C."/>
            <person name="Castanera R."/>
            <person name="Culley D."/>
            <person name="Daum C."/>
            <person name="Ezra D."/>
            <person name="Gonzalez J."/>
            <person name="Henrissat B."/>
            <person name="Kuo A."/>
            <person name="Liang C."/>
            <person name="Lipzen A."/>
            <person name="Lutzoni F."/>
            <person name="Magnuson J."/>
            <person name="Mondo S."/>
            <person name="Nolan M."/>
            <person name="Ohm R."/>
            <person name="Pangilinan J."/>
            <person name="Park H.-J."/>
            <person name="Ramirez L."/>
            <person name="Alfaro M."/>
            <person name="Sun H."/>
            <person name="Tritt A."/>
            <person name="Yoshinaga Y."/>
            <person name="Zwiers L.-H."/>
            <person name="Turgeon B."/>
            <person name="Goodwin S."/>
            <person name="Spatafora J."/>
            <person name="Crous P."/>
            <person name="Grigoriev I."/>
        </authorList>
    </citation>
    <scope>NUCLEOTIDE SEQUENCE</scope>
    <source>
        <strain evidence="6">CBS 207.26</strain>
    </source>
</reference>
<dbReference type="EMBL" id="ML994625">
    <property type="protein sequence ID" value="KAF2188047.1"/>
    <property type="molecule type" value="Genomic_DNA"/>
</dbReference>
<sequence length="469" mass="52900">MAILPIAGTYVFVFNLPVQTSVALSLFSRLLIWRLWNFRIVPFLHPERPKTLPYWIPWLGNSLWFFRNADATLTKARLYFGNKREPFALVLGDQYVYIITSAKDSSVVYKSIETLGFNKYVTDIMIRFGASPEGVVHAWNTPTSRPVKTTDDILGVPGKPISHYCEKIIRTQLHPGAEMQKLRSAFLGRIHQRVTWNAIPQSVILHGHEYALLKGMTTSCYGSALMEIEPRFLEAFTRFDDAGWKLMYKIPSNLSKDMLSAKEIMQNAFDQYFDLPTLDEEMRKAGTRVGDITTFWLVAHTITNPQLKTAIEAEILPLLTHSPPLPLNTLQKHLETLPILTAAYNETLRTTVSSITARDVIAPVSIANKQLSLGARVIIPYRQMLLDTNAFGADAETFNPDRFLRNPSLVKNSSFRPEVLTLTALLVGRFEMEAVVGRFPRMDTAKPCLGVMSPMLGDDVVVRVTPRAV</sequence>
<dbReference type="OrthoDB" id="1470350at2759"/>
<dbReference type="Pfam" id="PF00067">
    <property type="entry name" value="p450"/>
    <property type="match status" value="1"/>
</dbReference>
<dbReference type="Proteomes" id="UP000800200">
    <property type="component" value="Unassembled WGS sequence"/>
</dbReference>
<evidence type="ECO:0000256" key="3">
    <source>
        <dbReference type="ARBA" id="ARBA00022617"/>
    </source>
</evidence>
<keyword evidence="5" id="KW-0408">Iron</keyword>
<dbReference type="GO" id="GO:0008395">
    <property type="term" value="F:steroid hydroxylase activity"/>
    <property type="evidence" value="ECO:0007669"/>
    <property type="project" value="TreeGrafter"/>
</dbReference>
<protein>
    <submittedName>
        <fullName evidence="6">Cytochrome P450</fullName>
    </submittedName>
</protein>
<dbReference type="GO" id="GO:0020037">
    <property type="term" value="F:heme binding"/>
    <property type="evidence" value="ECO:0007669"/>
    <property type="project" value="InterPro"/>
</dbReference>